<dbReference type="InterPro" id="IPR028098">
    <property type="entry name" value="Glyco_trans_4-like_N"/>
</dbReference>
<dbReference type="Pfam" id="PF13692">
    <property type="entry name" value="Glyco_trans_1_4"/>
    <property type="match status" value="1"/>
</dbReference>
<accession>A0ABU3TFY7</accession>
<dbReference type="PANTHER" id="PTHR12526:SF600">
    <property type="entry name" value="GLYCOSYL TRANSFERASE GROUP 1"/>
    <property type="match status" value="1"/>
</dbReference>
<dbReference type="SUPFAM" id="SSF53756">
    <property type="entry name" value="UDP-Glycosyltransferase/glycogen phosphorylase"/>
    <property type="match status" value="1"/>
</dbReference>
<evidence type="ECO:0000313" key="2">
    <source>
        <dbReference type="EMBL" id="MDU0370272.1"/>
    </source>
</evidence>
<dbReference type="Proteomes" id="UP001250698">
    <property type="component" value="Unassembled WGS sequence"/>
</dbReference>
<keyword evidence="2" id="KW-0808">Transferase</keyword>
<dbReference type="Gene3D" id="3.40.50.2000">
    <property type="entry name" value="Glycogen Phosphorylase B"/>
    <property type="match status" value="2"/>
</dbReference>
<sequence>MHILQLCPRVPYPPHDGGAIAMYDVAAGLARAGHRVTVLALNTPKHHQPATALDHLGPNVRLVTVEVDTNLSPVKALRNLLLGKLPYNVERFVNPAVEAKLAELLKAEAFDAVQVEGTFVAWYVDTIKRLAPALPVVLRAHNVEYTIWQMLAERENNVLKRVYLRHLARRLRQFEHAVLPRFSAVAAITEPDQKRLRQLGCQEPVVFVPAGVDPGRFQRDARIRPRPRTLFMIGSLNWLPNLEGLEWFLREVWPQAKAKYPELELHIAGKDTPERIRQLQLPGVTVHGFVESAQQFMQEYELMLVPLLSGGGMRIKIIEGMALGKCIMSTGLGSEGIHVRDGFDIVLCDEPSEWVERLGRYYRGELDQQAIGEEAARTIARLYDNRRVVESFQDLYTILQPAPRATAR</sequence>
<keyword evidence="2" id="KW-0328">Glycosyltransferase</keyword>
<comment type="caution">
    <text evidence="2">The sequence shown here is derived from an EMBL/GenBank/DDBJ whole genome shotgun (WGS) entry which is preliminary data.</text>
</comment>
<protein>
    <submittedName>
        <fullName evidence="2">Glycosyltransferase family 4 protein</fullName>
        <ecNumber evidence="2">2.4.-.-</ecNumber>
    </submittedName>
</protein>
<feature type="domain" description="Glycosyltransferase subfamily 4-like N-terminal" evidence="1">
    <location>
        <begin position="17"/>
        <end position="215"/>
    </location>
</feature>
<gene>
    <name evidence="2" type="ORF">ROI90_07700</name>
</gene>
<evidence type="ECO:0000259" key="1">
    <source>
        <dbReference type="Pfam" id="PF13439"/>
    </source>
</evidence>
<dbReference type="RefSeq" id="WP_315997750.1">
    <property type="nucleotide sequence ID" value="NZ_JAWDJT010000003.1"/>
</dbReference>
<keyword evidence="3" id="KW-1185">Reference proteome</keyword>
<organism evidence="2 3">
    <name type="scientific">Hymenobacter endophyticus</name>
    <dbReference type="NCBI Taxonomy" id="3076335"/>
    <lineage>
        <taxon>Bacteria</taxon>
        <taxon>Pseudomonadati</taxon>
        <taxon>Bacteroidota</taxon>
        <taxon>Cytophagia</taxon>
        <taxon>Cytophagales</taxon>
        <taxon>Hymenobacteraceae</taxon>
        <taxon>Hymenobacter</taxon>
    </lineage>
</organism>
<name>A0ABU3TFY7_9BACT</name>
<dbReference type="EMBL" id="JAWDJT010000003">
    <property type="protein sequence ID" value="MDU0370272.1"/>
    <property type="molecule type" value="Genomic_DNA"/>
</dbReference>
<dbReference type="CDD" id="cd03801">
    <property type="entry name" value="GT4_PimA-like"/>
    <property type="match status" value="1"/>
</dbReference>
<proteinExistence type="predicted"/>
<evidence type="ECO:0000313" key="3">
    <source>
        <dbReference type="Proteomes" id="UP001250698"/>
    </source>
</evidence>
<dbReference type="EC" id="2.4.-.-" evidence="2"/>
<dbReference type="PANTHER" id="PTHR12526">
    <property type="entry name" value="GLYCOSYLTRANSFERASE"/>
    <property type="match status" value="1"/>
</dbReference>
<reference evidence="2 3" key="1">
    <citation type="submission" date="2023-10" db="EMBL/GenBank/DDBJ databases">
        <title>Hymenobacter endophyticus sp. nov., an isolate from the leaf tissues of wheat.</title>
        <authorList>
            <person name="Dai Y."/>
        </authorList>
    </citation>
    <scope>NUCLEOTIDE SEQUENCE [LARGE SCALE GENOMIC DNA]</scope>
    <source>
        <strain evidence="2 3">ZK17L-C2</strain>
    </source>
</reference>
<dbReference type="GO" id="GO:0016757">
    <property type="term" value="F:glycosyltransferase activity"/>
    <property type="evidence" value="ECO:0007669"/>
    <property type="project" value="UniProtKB-KW"/>
</dbReference>
<dbReference type="Pfam" id="PF13439">
    <property type="entry name" value="Glyco_transf_4"/>
    <property type="match status" value="1"/>
</dbReference>